<evidence type="ECO:0000313" key="3">
    <source>
        <dbReference type="EMBL" id="ORZ03183.1"/>
    </source>
</evidence>
<dbReference type="Proteomes" id="UP000242180">
    <property type="component" value="Unassembled WGS sequence"/>
</dbReference>
<dbReference type="EMBL" id="MCGN01000001">
    <property type="protein sequence ID" value="ORZ03183.1"/>
    <property type="molecule type" value="Genomic_DNA"/>
</dbReference>
<evidence type="ECO:0000313" key="2">
    <source>
        <dbReference type="EMBL" id="ORZ03122.1"/>
    </source>
</evidence>
<comment type="caution">
    <text evidence="2">The sequence shown here is derived from an EMBL/GenBank/DDBJ whole genome shotgun (WGS) entry which is preliminary data.</text>
</comment>
<protein>
    <recommendedName>
        <fullName evidence="5">RxLR effector protein</fullName>
    </recommendedName>
</protein>
<dbReference type="AlphaFoldDB" id="A0A1X2HU54"/>
<proteinExistence type="predicted"/>
<evidence type="ECO:0008006" key="5">
    <source>
        <dbReference type="Google" id="ProtNLM"/>
    </source>
</evidence>
<reference evidence="2 4" key="1">
    <citation type="submission" date="2016-07" db="EMBL/GenBank/DDBJ databases">
        <title>Pervasive Adenine N6-methylation of Active Genes in Fungi.</title>
        <authorList>
            <consortium name="DOE Joint Genome Institute"/>
            <person name="Mondo S.J."/>
            <person name="Dannebaum R.O."/>
            <person name="Kuo R.C."/>
            <person name="Labutti K."/>
            <person name="Haridas S."/>
            <person name="Kuo A."/>
            <person name="Salamov A."/>
            <person name="Ahrendt S.R."/>
            <person name="Lipzen A."/>
            <person name="Sullivan W."/>
            <person name="Andreopoulos W.B."/>
            <person name="Clum A."/>
            <person name="Lindquist E."/>
            <person name="Daum C."/>
            <person name="Ramamoorthy G.K."/>
            <person name="Gryganskyi A."/>
            <person name="Culley D."/>
            <person name="Magnuson J.K."/>
            <person name="James T.Y."/>
            <person name="O'Malley M.A."/>
            <person name="Stajich J.E."/>
            <person name="Spatafora J.W."/>
            <person name="Visel A."/>
            <person name="Grigoriev I.V."/>
        </authorList>
    </citation>
    <scope>NUCLEOTIDE SEQUENCE [LARGE SCALE GENOMIC DNA]</scope>
    <source>
        <strain evidence="2 4">NRRL 2496</strain>
    </source>
</reference>
<name>A0A1X2HU54_SYNRA</name>
<gene>
    <name evidence="2" type="ORF">BCR43DRAFT_510219</name>
    <name evidence="3" type="ORF">BCR43DRAFT_510274</name>
</gene>
<feature type="signal peptide" evidence="1">
    <location>
        <begin position="1"/>
        <end position="18"/>
    </location>
</feature>
<evidence type="ECO:0000256" key="1">
    <source>
        <dbReference type="SAM" id="SignalP"/>
    </source>
</evidence>
<feature type="chain" id="PRO_5036029198" description="RxLR effector protein" evidence="1">
    <location>
        <begin position="19"/>
        <end position="68"/>
    </location>
</feature>
<evidence type="ECO:0000313" key="4">
    <source>
        <dbReference type="Proteomes" id="UP000242180"/>
    </source>
</evidence>
<keyword evidence="4" id="KW-1185">Reference proteome</keyword>
<keyword evidence="1" id="KW-0732">Signal</keyword>
<dbReference type="EMBL" id="MCGN01000001">
    <property type="protein sequence ID" value="ORZ03122.1"/>
    <property type="molecule type" value="Genomic_DNA"/>
</dbReference>
<organism evidence="2 4">
    <name type="scientific">Syncephalastrum racemosum</name>
    <name type="common">Filamentous fungus</name>
    <dbReference type="NCBI Taxonomy" id="13706"/>
    <lineage>
        <taxon>Eukaryota</taxon>
        <taxon>Fungi</taxon>
        <taxon>Fungi incertae sedis</taxon>
        <taxon>Mucoromycota</taxon>
        <taxon>Mucoromycotina</taxon>
        <taxon>Mucoromycetes</taxon>
        <taxon>Mucorales</taxon>
        <taxon>Syncephalastraceae</taxon>
        <taxon>Syncephalastrum</taxon>
    </lineage>
</organism>
<dbReference type="InParanoid" id="A0A1X2HU54"/>
<accession>A0A1X2HU54</accession>
<sequence>MQLSYVLGLFALFATAFAHDTSVEGDNTAIGDTSGLVNNLLAEGALNDNSQREAAQAIDIDRHEGHWD</sequence>